<dbReference type="InterPro" id="IPR001753">
    <property type="entry name" value="Enoyl-CoA_hydra/iso"/>
</dbReference>
<accession>A0A423PGX7</accession>
<dbReference type="Pfam" id="PF00378">
    <property type="entry name" value="ECH_1"/>
    <property type="match status" value="1"/>
</dbReference>
<sequence length="272" mass="28225">MALPETTALALDRQDGVLHATLDRPDAGNALDAGLIDDLVNTFNAVRDDRSVRVVVLRGAGDHFCVGADLNALADFDGDDASARDEATAHSRRFGELLETVDAAPQAVIALADGAALGGGFGLLCVADITIVTTDTRMGMPEARLGVPAAQILPFVVARIGAAETRRLGICGHQLKGGEAARLGIAHDVVDDAEAGEERITAVLEDVLACAPGAIAETKRIVRAARTAEPAALLDAGAETFTDCLTGDEGRDGVRAFFDKRAPYWAQGDGDA</sequence>
<dbReference type="SUPFAM" id="SSF52096">
    <property type="entry name" value="ClpP/crotonase"/>
    <property type="match status" value="1"/>
</dbReference>
<reference evidence="2 3" key="1">
    <citation type="submission" date="2013-10" db="EMBL/GenBank/DDBJ databases">
        <title>Salinisphaera orenii MK-B5 Genome Sequencing.</title>
        <authorList>
            <person name="Lai Q."/>
            <person name="Li C."/>
            <person name="Shao Z."/>
        </authorList>
    </citation>
    <scope>NUCLEOTIDE SEQUENCE [LARGE SCALE GENOMIC DNA]</scope>
    <source>
        <strain evidence="2 3">MK-B5</strain>
    </source>
</reference>
<organism evidence="2 3">
    <name type="scientific">Salinisphaera orenii MK-B5</name>
    <dbReference type="NCBI Taxonomy" id="856730"/>
    <lineage>
        <taxon>Bacteria</taxon>
        <taxon>Pseudomonadati</taxon>
        <taxon>Pseudomonadota</taxon>
        <taxon>Gammaproteobacteria</taxon>
        <taxon>Salinisphaerales</taxon>
        <taxon>Salinisphaeraceae</taxon>
        <taxon>Salinisphaera</taxon>
    </lineage>
</organism>
<protein>
    <submittedName>
        <fullName evidence="2">Enoyl-CoA hydratase</fullName>
    </submittedName>
</protein>
<dbReference type="InterPro" id="IPR014748">
    <property type="entry name" value="Enoyl-CoA_hydra_C"/>
</dbReference>
<dbReference type="InterPro" id="IPR051683">
    <property type="entry name" value="Enoyl-CoA_Hydratase/Isomerase"/>
</dbReference>
<dbReference type="CDD" id="cd06558">
    <property type="entry name" value="crotonase-like"/>
    <property type="match status" value="1"/>
</dbReference>
<dbReference type="GO" id="GO:0008300">
    <property type="term" value="P:isoprenoid catabolic process"/>
    <property type="evidence" value="ECO:0007669"/>
    <property type="project" value="TreeGrafter"/>
</dbReference>
<evidence type="ECO:0000313" key="3">
    <source>
        <dbReference type="Proteomes" id="UP000283993"/>
    </source>
</evidence>
<dbReference type="EMBL" id="AYKH01000040">
    <property type="protein sequence ID" value="ROO24909.1"/>
    <property type="molecule type" value="Genomic_DNA"/>
</dbReference>
<evidence type="ECO:0000256" key="1">
    <source>
        <dbReference type="ARBA" id="ARBA00005254"/>
    </source>
</evidence>
<dbReference type="RefSeq" id="WP_123631825.1">
    <property type="nucleotide sequence ID" value="NZ_AYKH01000040.1"/>
</dbReference>
<proteinExistence type="inferred from homology"/>
<dbReference type="PANTHER" id="PTHR42964">
    <property type="entry name" value="ENOYL-COA HYDRATASE"/>
    <property type="match status" value="1"/>
</dbReference>
<comment type="similarity">
    <text evidence="1">Belongs to the enoyl-CoA hydratase/isomerase family.</text>
</comment>
<comment type="caution">
    <text evidence="2">The sequence shown here is derived from an EMBL/GenBank/DDBJ whole genome shotgun (WGS) entry which is preliminary data.</text>
</comment>
<keyword evidence="3" id="KW-1185">Reference proteome</keyword>
<dbReference type="Gene3D" id="3.90.226.10">
    <property type="entry name" value="2-enoyl-CoA Hydratase, Chain A, domain 1"/>
    <property type="match status" value="1"/>
</dbReference>
<dbReference type="Gene3D" id="1.10.12.10">
    <property type="entry name" value="Lyase 2-enoyl-coa Hydratase, Chain A, domain 2"/>
    <property type="match status" value="1"/>
</dbReference>
<gene>
    <name evidence="2" type="ORF">SAOR_13020</name>
</gene>
<dbReference type="PANTHER" id="PTHR42964:SF1">
    <property type="entry name" value="POLYKETIDE BIOSYNTHESIS ENOYL-COA HYDRATASE PKSH-RELATED"/>
    <property type="match status" value="1"/>
</dbReference>
<name>A0A423PGX7_9GAMM</name>
<dbReference type="InterPro" id="IPR029045">
    <property type="entry name" value="ClpP/crotonase-like_dom_sf"/>
</dbReference>
<dbReference type="AlphaFoldDB" id="A0A423PGX7"/>
<evidence type="ECO:0000313" key="2">
    <source>
        <dbReference type="EMBL" id="ROO24909.1"/>
    </source>
</evidence>
<dbReference type="Proteomes" id="UP000283993">
    <property type="component" value="Unassembled WGS sequence"/>
</dbReference>
<dbReference type="GO" id="GO:0003824">
    <property type="term" value="F:catalytic activity"/>
    <property type="evidence" value="ECO:0007669"/>
    <property type="project" value="UniProtKB-ARBA"/>
</dbReference>